<dbReference type="InterPro" id="IPR050744">
    <property type="entry name" value="AI-2_Isomerase_LsrG"/>
</dbReference>
<comment type="caution">
    <text evidence="2">The sequence shown here is derived from an EMBL/GenBank/DDBJ whole genome shotgun (WGS) entry which is preliminary data.</text>
</comment>
<reference evidence="2 3" key="1">
    <citation type="submission" date="2014-06" db="EMBL/GenBank/DDBJ databases">
        <title>Draft genome sequence of the putrescine producing strain Lactococcus lactis subsp cremoris GE214.</title>
        <authorList>
            <person name="Ladero V."/>
            <person name="Linares D.M."/>
            <person name="del Rio B."/>
            <person name="Mayo B."/>
            <person name="Martin M.C."/>
            <person name="Fernandez M."/>
            <person name="Alvarez M.A."/>
        </authorList>
    </citation>
    <scope>NUCLEOTIDE SEQUENCE [LARGE SCALE GENOMIC DNA]</scope>
    <source>
        <strain evidence="2 3">GE214</strain>
    </source>
</reference>
<dbReference type="GO" id="GO:0003824">
    <property type="term" value="F:catalytic activity"/>
    <property type="evidence" value="ECO:0007669"/>
    <property type="project" value="TreeGrafter"/>
</dbReference>
<dbReference type="SUPFAM" id="SSF54909">
    <property type="entry name" value="Dimeric alpha+beta barrel"/>
    <property type="match status" value="1"/>
</dbReference>
<dbReference type="PATRIC" id="fig|1415168.3.peg.1057"/>
<gene>
    <name evidence="2" type="ORF">U725_00995</name>
</gene>
<dbReference type="InterPro" id="IPR011008">
    <property type="entry name" value="Dimeric_a/b-barrel"/>
</dbReference>
<organism evidence="2 3">
    <name type="scientific">Lactococcus cremoris subsp. cremoris GE214</name>
    <dbReference type="NCBI Taxonomy" id="1415168"/>
    <lineage>
        <taxon>Bacteria</taxon>
        <taxon>Bacillati</taxon>
        <taxon>Bacillota</taxon>
        <taxon>Bacilli</taxon>
        <taxon>Lactobacillales</taxon>
        <taxon>Streptococcaceae</taxon>
        <taxon>Lactococcus</taxon>
        <taxon>Lactococcus cremoris subsp. cremoris</taxon>
    </lineage>
</organism>
<dbReference type="PANTHER" id="PTHR33336:SF3">
    <property type="entry name" value="ABM DOMAIN-CONTAINING PROTEIN"/>
    <property type="match status" value="1"/>
</dbReference>
<dbReference type="Proteomes" id="UP000028401">
    <property type="component" value="Unassembled WGS sequence"/>
</dbReference>
<dbReference type="PANTHER" id="PTHR33336">
    <property type="entry name" value="QUINOL MONOOXYGENASE YGIN-RELATED"/>
    <property type="match status" value="1"/>
</dbReference>
<evidence type="ECO:0000313" key="3">
    <source>
        <dbReference type="Proteomes" id="UP000028401"/>
    </source>
</evidence>
<dbReference type="Gene3D" id="3.30.70.100">
    <property type="match status" value="1"/>
</dbReference>
<accession>A0A084AC28</accession>
<dbReference type="RefSeq" id="WP_011834581.1">
    <property type="nucleotide sequence ID" value="NZ_AZSI01000021.1"/>
</dbReference>
<dbReference type="PROSITE" id="PS51725">
    <property type="entry name" value="ABM"/>
    <property type="match status" value="1"/>
</dbReference>
<proteinExistence type="predicted"/>
<sequence length="94" mass="10942">MIIVNAKFYIKADKKIQFLEEIQNLISASKQEIGCLEYSLYESVNTQLEFVMIENWESQEAIEKHNTNPLLKEFAKNLTSYSSKKPILQIAEIK</sequence>
<dbReference type="InterPro" id="IPR007138">
    <property type="entry name" value="ABM_dom"/>
</dbReference>
<name>A0A084AC28_LACLC</name>
<protein>
    <recommendedName>
        <fullName evidence="1">ABM domain-containing protein</fullName>
    </recommendedName>
</protein>
<evidence type="ECO:0000313" key="2">
    <source>
        <dbReference type="EMBL" id="KEY62857.1"/>
    </source>
</evidence>
<dbReference type="Pfam" id="PF03992">
    <property type="entry name" value="ABM"/>
    <property type="match status" value="1"/>
</dbReference>
<dbReference type="EMBL" id="AZSI01000021">
    <property type="protein sequence ID" value="KEY62857.1"/>
    <property type="molecule type" value="Genomic_DNA"/>
</dbReference>
<evidence type="ECO:0000259" key="1">
    <source>
        <dbReference type="PROSITE" id="PS51725"/>
    </source>
</evidence>
<dbReference type="AlphaFoldDB" id="A0A084AC28"/>
<feature type="domain" description="ABM" evidence="1">
    <location>
        <begin position="2"/>
        <end position="90"/>
    </location>
</feature>